<gene>
    <name evidence="3" type="ORF">FRY74_09055</name>
</gene>
<feature type="domain" description="Pseudouridine synthase RsuA/RluA-like" evidence="2">
    <location>
        <begin position="78"/>
        <end position="218"/>
    </location>
</feature>
<evidence type="ECO:0000256" key="1">
    <source>
        <dbReference type="ARBA" id="ARBA00010876"/>
    </source>
</evidence>
<dbReference type="GO" id="GO:0009982">
    <property type="term" value="F:pseudouridine synthase activity"/>
    <property type="evidence" value="ECO:0007669"/>
    <property type="project" value="InterPro"/>
</dbReference>
<dbReference type="PANTHER" id="PTHR21600">
    <property type="entry name" value="MITOCHONDRIAL RNA PSEUDOURIDINE SYNTHASE"/>
    <property type="match status" value="1"/>
</dbReference>
<dbReference type="PANTHER" id="PTHR21600:SF87">
    <property type="entry name" value="RNA PSEUDOURIDYLATE SYNTHASE DOMAIN-CONTAINING PROTEIN 1"/>
    <property type="match status" value="1"/>
</dbReference>
<comment type="similarity">
    <text evidence="1">Belongs to the pseudouridine synthase RluA family.</text>
</comment>
<dbReference type="SUPFAM" id="SSF55120">
    <property type="entry name" value="Pseudouridine synthase"/>
    <property type="match status" value="1"/>
</dbReference>
<protein>
    <submittedName>
        <fullName evidence="3">RluA family pseudouridine synthase</fullName>
    </submittedName>
</protein>
<dbReference type="CDD" id="cd02869">
    <property type="entry name" value="PseudoU_synth_RluA_like"/>
    <property type="match status" value="1"/>
</dbReference>
<accession>A0A5C6RRF0</accession>
<dbReference type="AlphaFoldDB" id="A0A5C6RRF0"/>
<keyword evidence="4" id="KW-1185">Reference proteome</keyword>
<evidence type="ECO:0000259" key="2">
    <source>
        <dbReference type="Pfam" id="PF00849"/>
    </source>
</evidence>
<comment type="caution">
    <text evidence="3">The sequence shown here is derived from an EMBL/GenBank/DDBJ whole genome shotgun (WGS) entry which is preliminary data.</text>
</comment>
<dbReference type="PROSITE" id="PS01129">
    <property type="entry name" value="PSI_RLU"/>
    <property type="match status" value="1"/>
</dbReference>
<reference evidence="3 4" key="1">
    <citation type="submission" date="2019-08" db="EMBL/GenBank/DDBJ databases">
        <title>Genome of Vicingus serpentipes NCIMB 15042.</title>
        <authorList>
            <person name="Bowman J.P."/>
        </authorList>
    </citation>
    <scope>NUCLEOTIDE SEQUENCE [LARGE SCALE GENOMIC DNA]</scope>
    <source>
        <strain evidence="3 4">NCIMB 15042</strain>
    </source>
</reference>
<proteinExistence type="inferred from homology"/>
<organism evidence="3 4">
    <name type="scientific">Vicingus serpentipes</name>
    <dbReference type="NCBI Taxonomy" id="1926625"/>
    <lineage>
        <taxon>Bacteria</taxon>
        <taxon>Pseudomonadati</taxon>
        <taxon>Bacteroidota</taxon>
        <taxon>Flavobacteriia</taxon>
        <taxon>Flavobacteriales</taxon>
        <taxon>Vicingaceae</taxon>
        <taxon>Vicingus</taxon>
    </lineage>
</organism>
<dbReference type="OrthoDB" id="9807829at2"/>
<evidence type="ECO:0000313" key="3">
    <source>
        <dbReference type="EMBL" id="TXB64858.1"/>
    </source>
</evidence>
<dbReference type="GO" id="GO:0140098">
    <property type="term" value="F:catalytic activity, acting on RNA"/>
    <property type="evidence" value="ECO:0007669"/>
    <property type="project" value="UniProtKB-ARBA"/>
</dbReference>
<evidence type="ECO:0000313" key="4">
    <source>
        <dbReference type="Proteomes" id="UP000321721"/>
    </source>
</evidence>
<dbReference type="InterPro" id="IPR050188">
    <property type="entry name" value="RluA_PseudoU_synthase"/>
</dbReference>
<dbReference type="Pfam" id="PF00849">
    <property type="entry name" value="PseudoU_synth_2"/>
    <property type="match status" value="1"/>
</dbReference>
<dbReference type="InterPro" id="IPR020103">
    <property type="entry name" value="PsdUridine_synth_cat_dom_sf"/>
</dbReference>
<dbReference type="GO" id="GO:0003723">
    <property type="term" value="F:RNA binding"/>
    <property type="evidence" value="ECO:0007669"/>
    <property type="project" value="InterPro"/>
</dbReference>
<dbReference type="Proteomes" id="UP000321721">
    <property type="component" value="Unassembled WGS sequence"/>
</dbReference>
<sequence>MNKLRLSDFAVGIFVTTTTRKGIKKAIKNGLIFINGKQGYTSDYITGGELLELYQPEIKKTKPLIHIPIEVIYEDDYLAIVNKPPGILVSGNKKWTIENALLPHLTKSTQKDALQYPEPIHRLDYPTSGALLIGKTISSTVELNKLFESRAIDKTYLAVSIGKMKHEGIIDLPIDNKNSRSFFNVLNSVVSPKYNYFNLVKLKPETGRRHQLRKHLASIGNPILGDLVYGKEGFILKGKGLYLHAYSLKFTHPFTQEIIEINAPIPKKFKKLFSFE</sequence>
<name>A0A5C6RRF0_9FLAO</name>
<dbReference type="Gene3D" id="3.30.2350.10">
    <property type="entry name" value="Pseudouridine synthase"/>
    <property type="match status" value="1"/>
</dbReference>
<dbReference type="GO" id="GO:0000455">
    <property type="term" value="P:enzyme-directed rRNA pseudouridine synthesis"/>
    <property type="evidence" value="ECO:0007669"/>
    <property type="project" value="TreeGrafter"/>
</dbReference>
<dbReference type="EMBL" id="VOOS01000004">
    <property type="protein sequence ID" value="TXB64858.1"/>
    <property type="molecule type" value="Genomic_DNA"/>
</dbReference>
<dbReference type="InterPro" id="IPR006145">
    <property type="entry name" value="PsdUridine_synth_RsuA/RluA"/>
</dbReference>
<dbReference type="InterPro" id="IPR006224">
    <property type="entry name" value="PsdUridine_synth_RluA-like_CS"/>
</dbReference>